<dbReference type="AlphaFoldDB" id="D9WL88"/>
<dbReference type="Proteomes" id="UP000003963">
    <property type="component" value="Unassembled WGS sequence"/>
</dbReference>
<keyword evidence="1" id="KW-1133">Transmembrane helix</keyword>
<evidence type="ECO:0000256" key="1">
    <source>
        <dbReference type="SAM" id="Phobius"/>
    </source>
</evidence>
<reference evidence="2 3" key="1">
    <citation type="submission" date="2009-02" db="EMBL/GenBank/DDBJ databases">
        <title>Annotation of Streptomyces hygroscopicus strain ATCC 53653.</title>
        <authorList>
            <consortium name="The Broad Institute Genome Sequencing Platform"/>
            <consortium name="Broad Institute Microbial Sequencing Center"/>
            <person name="Fischbach M."/>
            <person name="Godfrey P."/>
            <person name="Ward D."/>
            <person name="Young S."/>
            <person name="Zeng Q."/>
            <person name="Koehrsen M."/>
            <person name="Alvarado L."/>
            <person name="Berlin A.M."/>
            <person name="Bochicchio J."/>
            <person name="Borenstein D."/>
            <person name="Chapman S.B."/>
            <person name="Chen Z."/>
            <person name="Engels R."/>
            <person name="Freedman E."/>
            <person name="Gellesch M."/>
            <person name="Goldberg J."/>
            <person name="Griggs A."/>
            <person name="Gujja S."/>
            <person name="Heilman E.R."/>
            <person name="Heiman D.I."/>
            <person name="Hepburn T.A."/>
            <person name="Howarth C."/>
            <person name="Jen D."/>
            <person name="Larson L."/>
            <person name="Lewis B."/>
            <person name="Mehta T."/>
            <person name="Park D."/>
            <person name="Pearson M."/>
            <person name="Richards J."/>
            <person name="Roberts A."/>
            <person name="Saif S."/>
            <person name="Shea T.D."/>
            <person name="Shenoy N."/>
            <person name="Sisk P."/>
            <person name="Stolte C."/>
            <person name="Sykes S.N."/>
            <person name="Thomson T."/>
            <person name="Walk T."/>
            <person name="White J."/>
            <person name="Yandava C."/>
            <person name="Straight P."/>
            <person name="Clardy J."/>
            <person name="Hung D."/>
            <person name="Kolter R."/>
            <person name="Mekalanos J."/>
            <person name="Walker S."/>
            <person name="Walsh C.T."/>
            <person name="Wieland-Brown L.C."/>
            <person name="Haas B."/>
            <person name="Nusbaum C."/>
            <person name="Birren B."/>
        </authorList>
    </citation>
    <scope>NUCLEOTIDE SEQUENCE [LARGE SCALE GENOMIC DNA]</scope>
    <source>
        <strain evidence="2 3">ATCC 53653</strain>
    </source>
</reference>
<keyword evidence="1" id="KW-0472">Membrane</keyword>
<keyword evidence="1" id="KW-0812">Transmembrane</keyword>
<gene>
    <name evidence="2" type="ORF">SSOG_09077</name>
</gene>
<evidence type="ECO:0000313" key="3">
    <source>
        <dbReference type="Proteomes" id="UP000003963"/>
    </source>
</evidence>
<sequence>MPVGGMSAGVRISSVAYTGGGSLTALCVAVPCRNELRSMVRFELDGVPGPVVAGGGRGTFPVTVSHTTGAVVGAEW</sequence>
<organism evidence="2 3">
    <name type="scientific">Streptomyces himastatinicus ATCC 53653</name>
    <dbReference type="NCBI Taxonomy" id="457427"/>
    <lineage>
        <taxon>Bacteria</taxon>
        <taxon>Bacillati</taxon>
        <taxon>Actinomycetota</taxon>
        <taxon>Actinomycetes</taxon>
        <taxon>Kitasatosporales</taxon>
        <taxon>Streptomycetaceae</taxon>
        <taxon>Streptomyces</taxon>
        <taxon>Streptomyces violaceusniger group</taxon>
    </lineage>
</organism>
<keyword evidence="3" id="KW-1185">Reference proteome</keyword>
<feature type="transmembrane region" description="Helical" evidence="1">
    <location>
        <begin position="12"/>
        <end position="32"/>
    </location>
</feature>
<accession>D9WL88</accession>
<name>D9WL88_9ACTN</name>
<dbReference type="HOGENOM" id="CLU_2652927_0_0_11"/>
<dbReference type="EMBL" id="GG657754">
    <property type="protein sequence ID" value="EFL29363.1"/>
    <property type="molecule type" value="Genomic_DNA"/>
</dbReference>
<protein>
    <submittedName>
        <fullName evidence="2">Uncharacterized protein</fullName>
    </submittedName>
</protein>
<evidence type="ECO:0000313" key="2">
    <source>
        <dbReference type="EMBL" id="EFL29363.1"/>
    </source>
</evidence>
<proteinExistence type="predicted"/>